<dbReference type="Pfam" id="PF00535">
    <property type="entry name" value="Glycos_transf_2"/>
    <property type="match status" value="1"/>
</dbReference>
<dbReference type="PANTHER" id="PTHR43685">
    <property type="entry name" value="GLYCOSYLTRANSFERASE"/>
    <property type="match status" value="1"/>
</dbReference>
<dbReference type="Proteomes" id="UP000753376">
    <property type="component" value="Unassembled WGS sequence"/>
</dbReference>
<reference evidence="3 4" key="1">
    <citation type="submission" date="2021-05" db="EMBL/GenBank/DDBJ databases">
        <title>Draft genomes of bacteria isolated from model marine particles.</title>
        <authorList>
            <person name="Datta M.S."/>
            <person name="Schwartzman J.A."/>
            <person name="Enke T.N."/>
            <person name="Saavedra J."/>
            <person name="Cermak N."/>
            <person name="Cordero O.X."/>
        </authorList>
    </citation>
    <scope>NUCLEOTIDE SEQUENCE [LARGE SCALE GENOMIC DNA]</scope>
    <source>
        <strain evidence="3 4">D2M19</strain>
    </source>
</reference>
<organism evidence="3 4">
    <name type="scientific">Marinobacter salexigens</name>
    <dbReference type="NCBI Taxonomy" id="1925763"/>
    <lineage>
        <taxon>Bacteria</taxon>
        <taxon>Pseudomonadati</taxon>
        <taxon>Pseudomonadota</taxon>
        <taxon>Gammaproteobacteria</taxon>
        <taxon>Pseudomonadales</taxon>
        <taxon>Marinobacteraceae</taxon>
        <taxon>Marinobacter</taxon>
    </lineage>
</organism>
<feature type="domain" description="Glycosyltransferase 2-like" evidence="2">
    <location>
        <begin position="1"/>
        <end position="108"/>
    </location>
</feature>
<feature type="transmembrane region" description="Helical" evidence="1">
    <location>
        <begin position="218"/>
        <end position="237"/>
    </location>
</feature>
<keyword evidence="1" id="KW-1133">Transmembrane helix</keyword>
<dbReference type="InterPro" id="IPR050834">
    <property type="entry name" value="Glycosyltransf_2"/>
</dbReference>
<sequence length="301" mass="33886">MYNEEEHIASCLTSIFSSNYDSDKYEVIVVDNGSEDRSLEIALTFEQARVFELTQGNVGAVRNYGAAQALGQILVFIDADCLVDNEWLTRAHDLINEHPKCAYGGGVKLPIDATWIESSWLLEKQGKPTLPKHLIGASTVLSKDLFHSAGGFNEEVSSGEDTDLHNQLIFASATVIIDHALNVTHLGNAKTPMQFIRRQIWHSENYISNLQKSLKDPIFLITLTFITLLILAATTIFFLPEKFTSYCILCAFLATPTLLSYKRMLRSRYVSFNPLTLIKIYFLDYLYLSGRSIGIIKSLFR</sequence>
<evidence type="ECO:0000256" key="1">
    <source>
        <dbReference type="SAM" id="Phobius"/>
    </source>
</evidence>
<proteinExistence type="predicted"/>
<keyword evidence="4" id="KW-1185">Reference proteome</keyword>
<dbReference type="PANTHER" id="PTHR43685:SF2">
    <property type="entry name" value="GLYCOSYLTRANSFERASE 2-LIKE DOMAIN-CONTAINING PROTEIN"/>
    <property type="match status" value="1"/>
</dbReference>
<keyword evidence="1" id="KW-0472">Membrane</keyword>
<feature type="transmembrane region" description="Helical" evidence="1">
    <location>
        <begin position="243"/>
        <end position="261"/>
    </location>
</feature>
<evidence type="ECO:0000313" key="4">
    <source>
        <dbReference type="Proteomes" id="UP000753376"/>
    </source>
</evidence>
<name>A0ABS6AAM2_9GAMM</name>
<dbReference type="InterPro" id="IPR001173">
    <property type="entry name" value="Glyco_trans_2-like"/>
</dbReference>
<gene>
    <name evidence="3" type="ORF">KO508_14615</name>
</gene>
<comment type="caution">
    <text evidence="3">The sequence shown here is derived from an EMBL/GenBank/DDBJ whole genome shotgun (WGS) entry which is preliminary data.</text>
</comment>
<protein>
    <submittedName>
        <fullName evidence="3">Glycosyltransferase family 2 protein</fullName>
    </submittedName>
</protein>
<keyword evidence="1" id="KW-0812">Transmembrane</keyword>
<dbReference type="CDD" id="cd00761">
    <property type="entry name" value="Glyco_tranf_GTA_type"/>
    <property type="match status" value="1"/>
</dbReference>
<accession>A0ABS6AAM2</accession>
<dbReference type="EMBL" id="JAHKPV010000021">
    <property type="protein sequence ID" value="MBU2875235.1"/>
    <property type="molecule type" value="Genomic_DNA"/>
</dbReference>
<evidence type="ECO:0000313" key="3">
    <source>
        <dbReference type="EMBL" id="MBU2875235.1"/>
    </source>
</evidence>
<evidence type="ECO:0000259" key="2">
    <source>
        <dbReference type="Pfam" id="PF00535"/>
    </source>
</evidence>